<gene>
    <name evidence="1" type="ORF">EI293_11780</name>
</gene>
<comment type="caution">
    <text evidence="1">The sequence shown here is derived from an EMBL/GenBank/DDBJ whole genome shotgun (WGS) entry which is preliminary data.</text>
</comment>
<keyword evidence="2" id="KW-1185">Reference proteome</keyword>
<organism evidence="1 2">
    <name type="scientific">Hymenobacter perfusus</name>
    <dbReference type="NCBI Taxonomy" id="1236770"/>
    <lineage>
        <taxon>Bacteria</taxon>
        <taxon>Pseudomonadati</taxon>
        <taxon>Bacteroidota</taxon>
        <taxon>Cytophagia</taxon>
        <taxon>Cytophagales</taxon>
        <taxon>Hymenobacteraceae</taxon>
        <taxon>Hymenobacter</taxon>
    </lineage>
</organism>
<dbReference type="RefSeq" id="WP_125437832.1">
    <property type="nucleotide sequence ID" value="NZ_RWIU01000003.1"/>
</dbReference>
<accession>A0A3R9NU37</accession>
<evidence type="ECO:0000313" key="1">
    <source>
        <dbReference type="EMBL" id="RSK43561.1"/>
    </source>
</evidence>
<evidence type="ECO:0000313" key="2">
    <source>
        <dbReference type="Proteomes" id="UP000270291"/>
    </source>
</evidence>
<reference evidence="1 2" key="1">
    <citation type="submission" date="2018-12" db="EMBL/GenBank/DDBJ databases">
        <authorList>
            <person name="Feng G."/>
            <person name="Zhu H."/>
        </authorList>
    </citation>
    <scope>NUCLEOTIDE SEQUENCE [LARGE SCALE GENOMIC DNA]</scope>
    <source>
        <strain evidence="1 2">LMG 26000</strain>
    </source>
</reference>
<proteinExistence type="predicted"/>
<name>A0A3R9NU37_9BACT</name>
<protein>
    <submittedName>
        <fullName evidence="1">Uncharacterized protein</fullName>
    </submittedName>
</protein>
<dbReference type="EMBL" id="RWIU01000003">
    <property type="protein sequence ID" value="RSK43561.1"/>
    <property type="molecule type" value="Genomic_DNA"/>
</dbReference>
<dbReference type="Proteomes" id="UP000270291">
    <property type="component" value="Unassembled WGS sequence"/>
</dbReference>
<dbReference type="AlphaFoldDB" id="A0A3R9NU37"/>
<sequence>MDYSVVFTSGYDDDIESLTRGIKSDVLLGTSQGDFYQMNLLTLARISGEFDADKSCFLEENLVILHEITKERILHCVEALHKWGFEQQWKPLTRQQLEKYFYPKEDWVVFTVEVSDGHKKS</sequence>